<dbReference type="Gene3D" id="3.40.630.30">
    <property type="match status" value="1"/>
</dbReference>
<comment type="caution">
    <text evidence="2">The sequence shown here is derived from an EMBL/GenBank/DDBJ whole genome shotgun (WGS) entry which is preliminary data.</text>
</comment>
<dbReference type="InterPro" id="IPR016181">
    <property type="entry name" value="Acyl_CoA_acyltransferase"/>
</dbReference>
<dbReference type="GO" id="GO:0016747">
    <property type="term" value="F:acyltransferase activity, transferring groups other than amino-acyl groups"/>
    <property type="evidence" value="ECO:0007669"/>
    <property type="project" value="InterPro"/>
</dbReference>
<dbReference type="SUPFAM" id="SSF55729">
    <property type="entry name" value="Acyl-CoA N-acyltransferases (Nat)"/>
    <property type="match status" value="1"/>
</dbReference>
<dbReference type="PROSITE" id="PS51186">
    <property type="entry name" value="GNAT"/>
    <property type="match status" value="1"/>
</dbReference>
<protein>
    <recommendedName>
        <fullName evidence="1">N-acetyltransferase domain-containing protein</fullName>
    </recommendedName>
</protein>
<name>A0AAD9S9Y2_PHOAM</name>
<proteinExistence type="predicted"/>
<evidence type="ECO:0000259" key="1">
    <source>
        <dbReference type="PROSITE" id="PS51186"/>
    </source>
</evidence>
<dbReference type="InterPro" id="IPR000182">
    <property type="entry name" value="GNAT_dom"/>
</dbReference>
<reference evidence="2" key="1">
    <citation type="submission" date="2023-06" db="EMBL/GenBank/DDBJ databases">
        <authorList>
            <person name="Noh H."/>
        </authorList>
    </citation>
    <scope>NUCLEOTIDE SEQUENCE</scope>
    <source>
        <strain evidence="2">DUCC20226</strain>
    </source>
</reference>
<organism evidence="2 3">
    <name type="scientific">Phomopsis amygdali</name>
    <name type="common">Fusicoccum amygdali</name>
    <dbReference type="NCBI Taxonomy" id="1214568"/>
    <lineage>
        <taxon>Eukaryota</taxon>
        <taxon>Fungi</taxon>
        <taxon>Dikarya</taxon>
        <taxon>Ascomycota</taxon>
        <taxon>Pezizomycotina</taxon>
        <taxon>Sordariomycetes</taxon>
        <taxon>Sordariomycetidae</taxon>
        <taxon>Diaporthales</taxon>
        <taxon>Diaporthaceae</taxon>
        <taxon>Diaporthe</taxon>
    </lineage>
</organism>
<dbReference type="Proteomes" id="UP001265746">
    <property type="component" value="Unassembled WGS sequence"/>
</dbReference>
<feature type="domain" description="N-acetyltransferase" evidence="1">
    <location>
        <begin position="199"/>
        <end position="388"/>
    </location>
</feature>
<dbReference type="AlphaFoldDB" id="A0AAD9S9Y2"/>
<dbReference type="CDD" id="cd04301">
    <property type="entry name" value="NAT_SF"/>
    <property type="match status" value="1"/>
</dbReference>
<evidence type="ECO:0000313" key="3">
    <source>
        <dbReference type="Proteomes" id="UP001265746"/>
    </source>
</evidence>
<dbReference type="EMBL" id="JAUJFL010000005">
    <property type="protein sequence ID" value="KAK2603024.1"/>
    <property type="molecule type" value="Genomic_DNA"/>
</dbReference>
<dbReference type="Pfam" id="PF00583">
    <property type="entry name" value="Acetyltransf_1"/>
    <property type="match status" value="1"/>
</dbReference>
<dbReference type="EMBL" id="JAUJFL010000005">
    <property type="protein sequence ID" value="KAK2603025.1"/>
    <property type="molecule type" value="Genomic_DNA"/>
</dbReference>
<dbReference type="EMBL" id="JAUJFL010000005">
    <property type="protein sequence ID" value="KAK2603023.1"/>
    <property type="molecule type" value="Genomic_DNA"/>
</dbReference>
<sequence length="523" mass="57523">MITGYVADTLPGTDHFKKPGAMLIQDAPSHIPFSNILEHGDIVLLLTPVVRPVEEGSTQDPFEPLGRGLARYHPWIRHVPYTAAAGITSTHVAFIKRAKIVVFVISGPPSQGQPSQVALSSIAQAAGEHRPHVVVACCDVQELEDATVLFPTIVQLPGYSRHDLDIGADILYHGQSRQTAPPTEMPSVQPKDFTQRWVVKGFNVATDLQAVYELWCQSMPAQFGLTRHRLMSLLQRDGYAKHLVARSSETGSVLGFCATYITYLDSKGEVLVGSIAAIIVEAEHRGRGIGRLLHNEGLKAFSKTRGVSRLQLGSTFPRLLYGLPVNHPSEEWFRRRGWNMDRTAPGTGQEVADWVLAFNEWPTGGFPPIGVTFRPCGDMDFDMVLEIVEQDSERNGNMAWYDQYAKLADSMSMSDIVIGLRGDAIVATAITYVARSENPSADDIPWAGLISEDTGGVTCICITDNDPSSRDAIMVRLLDACVQGLRQRGMGRMYIDAAKGGDAGFQSIGFQKWARYRDIWRDA</sequence>
<keyword evidence="3" id="KW-1185">Reference proteome</keyword>
<accession>A0AAD9S9Y2</accession>
<evidence type="ECO:0000313" key="2">
    <source>
        <dbReference type="EMBL" id="KAK2603024.1"/>
    </source>
</evidence>
<gene>
    <name evidence="2" type="ORF">N8I77_009511</name>
</gene>